<dbReference type="Proteomes" id="UP001363010">
    <property type="component" value="Unassembled WGS sequence"/>
</dbReference>
<evidence type="ECO:0000313" key="2">
    <source>
        <dbReference type="Proteomes" id="UP001363010"/>
    </source>
</evidence>
<protein>
    <recommendedName>
        <fullName evidence="3">Phage tail protein (Tail_P2_I)</fullName>
    </recommendedName>
</protein>
<reference evidence="1 2" key="1">
    <citation type="submission" date="2024-03" db="EMBL/GenBank/DDBJ databases">
        <title>Novel species of the genus Variovorax.</title>
        <authorList>
            <person name="Liu Q."/>
            <person name="Xin Y.-H."/>
        </authorList>
    </citation>
    <scope>NUCLEOTIDE SEQUENCE [LARGE SCALE GENOMIC DNA]</scope>
    <source>
        <strain evidence="1 2">KACC 18501</strain>
    </source>
</reference>
<dbReference type="EMBL" id="JBBKZV010000004">
    <property type="protein sequence ID" value="MEJ8822323.1"/>
    <property type="molecule type" value="Genomic_DNA"/>
</dbReference>
<name>A0ABU8VX31_9BURK</name>
<dbReference type="RefSeq" id="WP_340363371.1">
    <property type="nucleotide sequence ID" value="NZ_JBBKZV010000004.1"/>
</dbReference>
<gene>
    <name evidence="1" type="ORF">WKW80_09760</name>
</gene>
<keyword evidence="2" id="KW-1185">Reference proteome</keyword>
<comment type="caution">
    <text evidence="1">The sequence shown here is derived from an EMBL/GenBank/DDBJ whole genome shotgun (WGS) entry which is preliminary data.</text>
</comment>
<evidence type="ECO:0000313" key="1">
    <source>
        <dbReference type="EMBL" id="MEJ8822323.1"/>
    </source>
</evidence>
<organism evidence="1 2">
    <name type="scientific">Variovorax humicola</name>
    <dbReference type="NCBI Taxonomy" id="1769758"/>
    <lineage>
        <taxon>Bacteria</taxon>
        <taxon>Pseudomonadati</taxon>
        <taxon>Pseudomonadota</taxon>
        <taxon>Betaproteobacteria</taxon>
        <taxon>Burkholderiales</taxon>
        <taxon>Comamonadaceae</taxon>
        <taxon>Variovorax</taxon>
    </lineage>
</organism>
<accession>A0ABU8VX31</accession>
<sequence length="676" mass="71191">MTPLDGNALLQLLPSLYRLRDAERGNVLARLLDVLAHPVQVLQEDLAQLYDDQFIETCADWVVPYIGDLIGYRQLNGVTAAISSPRAEVANTIHLRRGKGTVTVLEGLARDVTGWDARATEYFLQLALTQHMKHVRPGAGGNLDLRHEAVLERIGTAFDATARSVDVRGIGACGGRFNLPHLGIHLWRRASTGLTRVSAFQVDALRWFFNPLGADMPLLRDPQPMPGDAPRATESNLPLPITRRGLAASPAAFHGPDASLFIEGLADGTVPMAADLSNLDAAGTQWAHTAPAGAVLVDPERGRIVFAQAPAAPVVVRFHHGSVSALGGGEYERQDTLNLALAPVVPAVQTPGGLQAALTQVAAGGAVEVAGSLTRVETPAIALAANAVVEWRAADQSRPVVQLSGALEISGANGSELTLNGLVIAGGALHVAATASGGALRSLRLVHCTLVPGMALAADGSAQQKPGTPSLIVETPGTVVELDHCIVGALRIHELASVSLTSCIVDAGDPAAVAFAAPDGSGPGAPLSADQCTVIGRIHTEALQSASNCILHAQAATVAETPAWPAPVWSERRQEGNVRFSYLPLESLVPRRFRCQPAASADRTRVVPMFNSLRYADAAYGQLSRRSAAEILSGADDGGEMGVYHEVMAQQRESNLRLRLAEYLRVGLDSGLLFET</sequence>
<proteinExistence type="predicted"/>
<evidence type="ECO:0008006" key="3">
    <source>
        <dbReference type="Google" id="ProtNLM"/>
    </source>
</evidence>